<evidence type="ECO:0000313" key="2">
    <source>
        <dbReference type="Proteomes" id="UP000709295"/>
    </source>
</evidence>
<gene>
    <name evidence="1" type="ORF">JG688_00009890</name>
</gene>
<dbReference type="AlphaFoldDB" id="A0A8J5IT50"/>
<reference evidence="1" key="1">
    <citation type="submission" date="2021-01" db="EMBL/GenBank/DDBJ databases">
        <title>Phytophthora aleatoria, a newly-described species from Pinus radiata is distinct from Phytophthora cactorum isolates based on comparative genomics.</title>
        <authorList>
            <person name="Mcdougal R."/>
            <person name="Panda P."/>
            <person name="Williams N."/>
            <person name="Studholme D.J."/>
        </authorList>
    </citation>
    <scope>NUCLEOTIDE SEQUENCE</scope>
    <source>
        <strain evidence="1">NZFS 4037</strain>
    </source>
</reference>
<protein>
    <submittedName>
        <fullName evidence="1">Uncharacterized protein</fullName>
    </submittedName>
</protein>
<keyword evidence="2" id="KW-1185">Reference proteome</keyword>
<comment type="caution">
    <text evidence="1">The sequence shown here is derived from an EMBL/GenBank/DDBJ whole genome shotgun (WGS) entry which is preliminary data.</text>
</comment>
<proteinExistence type="predicted"/>
<evidence type="ECO:0000313" key="1">
    <source>
        <dbReference type="EMBL" id="KAG6959870.1"/>
    </source>
</evidence>
<organism evidence="1 2">
    <name type="scientific">Phytophthora aleatoria</name>
    <dbReference type="NCBI Taxonomy" id="2496075"/>
    <lineage>
        <taxon>Eukaryota</taxon>
        <taxon>Sar</taxon>
        <taxon>Stramenopiles</taxon>
        <taxon>Oomycota</taxon>
        <taxon>Peronosporomycetes</taxon>
        <taxon>Peronosporales</taxon>
        <taxon>Peronosporaceae</taxon>
        <taxon>Phytophthora</taxon>
    </lineage>
</organism>
<name>A0A8J5IT50_9STRA</name>
<sequence>MSGVTQAVKRTIAEELPSHFGVMFDGVTHASEHYVAWHGSALERAERRPFRTNSPRFLATMLPRDYGVQIEQCRFLVGDNCAVNRLLATLMGVPLQYLRLLELLDADDDDLMEVILTPAANKRLRALFKELKDIESVSKAHQGRDVDLLDVLTSSLPSSHSMNIPRRAMCEFCAAGKIRLTRAEKAALLPFAKPVETEANQGNEDGNLSFALSTRK</sequence>
<dbReference type="Proteomes" id="UP000709295">
    <property type="component" value="Unassembled WGS sequence"/>
</dbReference>
<dbReference type="PANTHER" id="PTHR40866:SF1">
    <property type="entry name" value="BED-TYPE DOMAIN-CONTAINING PROTEIN"/>
    <property type="match status" value="1"/>
</dbReference>
<dbReference type="EMBL" id="JAENGY010000592">
    <property type="protein sequence ID" value="KAG6959870.1"/>
    <property type="molecule type" value="Genomic_DNA"/>
</dbReference>
<accession>A0A8J5IT50</accession>
<dbReference type="PANTHER" id="PTHR40866">
    <property type="entry name" value="BED-TYPE DOMAIN-CONTAINING PROTEIN"/>
    <property type="match status" value="1"/>
</dbReference>